<dbReference type="Pfam" id="PF09250">
    <property type="entry name" value="Prim-Pol"/>
    <property type="match status" value="1"/>
</dbReference>
<gene>
    <name evidence="3" type="ORF">DFJ75_3688</name>
</gene>
<dbReference type="SMART" id="SM00943">
    <property type="entry name" value="Prim-Pol"/>
    <property type="match status" value="1"/>
</dbReference>
<dbReference type="SUPFAM" id="SSF56747">
    <property type="entry name" value="Prim-pol domain"/>
    <property type="match status" value="1"/>
</dbReference>
<dbReference type="EMBL" id="RBKV01000001">
    <property type="protein sequence ID" value="RKR96828.1"/>
    <property type="molecule type" value="Genomic_DNA"/>
</dbReference>
<comment type="caution">
    <text evidence="3">The sequence shown here is derived from an EMBL/GenBank/DDBJ whole genome shotgun (WGS) entry which is preliminary data.</text>
</comment>
<protein>
    <submittedName>
        <fullName evidence="3">AAA domain-containing protein</fullName>
    </submittedName>
</protein>
<evidence type="ECO:0000313" key="3">
    <source>
        <dbReference type="EMBL" id="RKR96828.1"/>
    </source>
</evidence>
<name>A0A495K894_WILMA</name>
<feature type="region of interest" description="Disordered" evidence="1">
    <location>
        <begin position="47"/>
        <end position="71"/>
    </location>
</feature>
<dbReference type="InterPro" id="IPR015330">
    <property type="entry name" value="DNA_primase/pol_bifunc_N"/>
</dbReference>
<feature type="region of interest" description="Disordered" evidence="1">
    <location>
        <begin position="1"/>
        <end position="28"/>
    </location>
</feature>
<evidence type="ECO:0000259" key="2">
    <source>
        <dbReference type="SMART" id="SM00943"/>
    </source>
</evidence>
<organism evidence="3 4">
    <name type="scientific">Williamsia marianensis</name>
    <dbReference type="NCBI Taxonomy" id="85044"/>
    <lineage>
        <taxon>Bacteria</taxon>
        <taxon>Bacillati</taxon>
        <taxon>Actinomycetota</taxon>
        <taxon>Actinomycetes</taxon>
        <taxon>Mycobacteriales</taxon>
        <taxon>Nocardiaceae</taxon>
        <taxon>Williamsia</taxon>
    </lineage>
</organism>
<dbReference type="InterPro" id="IPR027417">
    <property type="entry name" value="P-loop_NTPase"/>
</dbReference>
<accession>A0A495K894</accession>
<dbReference type="CDD" id="cd04859">
    <property type="entry name" value="Prim_Pol"/>
    <property type="match status" value="1"/>
</dbReference>
<evidence type="ECO:0000256" key="1">
    <source>
        <dbReference type="SAM" id="MobiDB-lite"/>
    </source>
</evidence>
<dbReference type="Proteomes" id="UP000274762">
    <property type="component" value="Unassembled WGS sequence"/>
</dbReference>
<proteinExistence type="predicted"/>
<feature type="domain" description="DNA primase/polymerase bifunctional N-terminal" evidence="2">
    <location>
        <begin position="37"/>
        <end position="199"/>
    </location>
</feature>
<sequence length="748" mass="81602">MSLSHEPPLPPAETATLQHPVSRHPVPSGATYADAYPVYLSRGWDSPLPLPRGKKKPPPKGLTGRGSARPTANRLKELAKTHPGGNLLLRLPDNVIAIDVDCYDEKPGMGTIAELEQEAAASLAATWSSTSRQDGSRQMFYRVPDGLEWPSNVGPGVELIHASHRYSVVWPSVHPDGRQYRWQSPEGEEASVPPRPEDLADLNPAIVQVLTARAANPTEKADETAGIALLDALPAGPAGADVLEVLARGLQELPSSRHEAARTTLNRLLRMGEQGSSGVRDAIGELRAAFVREVANRAGPNAAGEEFDSMLRSGSRLIAGDPTSDADLADWALAHEAFGPGGRWNPDTPGTLANRMAQASKRTAHTTVTNGERGSIFKLMSADEWAKPVPKPAFLIRGVLVGDTFGVVAGPKKSLKTHENQAIALAVATGQNLYNHNQFEVASSRRVLYIVGEGGESDVRRKLRRMCRAYGVDPADVARDPAFPLQVAFGAAPMSEKRFSDELKGMLDTAQPDLVLIESFYNFHPADVEASNLYQRGQAIDGFHRFVRRQCEGATSLMTDHYRSTAGKGNDLDMISMAGQAENADSWITRYHRHPPEVDKGDFSLRVSFNSRQWGGRECDIDWHLGAFDPDTGTHDGEISWTVHVGDDGSSPQDSGARTLEGRKEIVADWISTHPEMSKTSSTEALAKQYAMHQKNFREAWSVLEGDKRIYQTSDKLPFGSDGRTRNKQVWKVRDNGFLFGSDNGSVR</sequence>
<dbReference type="RefSeq" id="WP_084247998.1">
    <property type="nucleotide sequence ID" value="NZ_RBKV01000001.1"/>
</dbReference>
<evidence type="ECO:0000313" key="4">
    <source>
        <dbReference type="Proteomes" id="UP000274762"/>
    </source>
</evidence>
<dbReference type="AlphaFoldDB" id="A0A495K894"/>
<reference evidence="3 4" key="1">
    <citation type="submission" date="2018-10" db="EMBL/GenBank/DDBJ databases">
        <title>Sequencing the genomes of 1000 actinobacteria strains.</title>
        <authorList>
            <person name="Klenk H.-P."/>
        </authorList>
    </citation>
    <scope>NUCLEOTIDE SEQUENCE [LARGE SCALE GENOMIC DNA]</scope>
    <source>
        <strain evidence="3 4">DSM 44343</strain>
    </source>
</reference>
<dbReference type="Pfam" id="PF13481">
    <property type="entry name" value="AAA_25"/>
    <property type="match status" value="1"/>
</dbReference>
<dbReference type="Gene3D" id="3.40.50.300">
    <property type="entry name" value="P-loop containing nucleotide triphosphate hydrolases"/>
    <property type="match status" value="1"/>
</dbReference>